<gene>
    <name evidence="2" type="ORF">U6A24_19185</name>
</gene>
<comment type="caution">
    <text evidence="2">The sequence shown here is derived from an EMBL/GenBank/DDBJ whole genome shotgun (WGS) entry which is preliminary data.</text>
</comment>
<evidence type="ECO:0000259" key="1">
    <source>
        <dbReference type="Pfam" id="PF12680"/>
    </source>
</evidence>
<accession>A0ABU6A0H0</accession>
<name>A0ABU6A0H0_9FLAO</name>
<dbReference type="InterPro" id="IPR037401">
    <property type="entry name" value="SnoaL-like"/>
</dbReference>
<feature type="domain" description="SnoaL-like" evidence="1">
    <location>
        <begin position="15"/>
        <end position="121"/>
    </location>
</feature>
<protein>
    <submittedName>
        <fullName evidence="2">Nuclear transport factor 2 family protein</fullName>
    </submittedName>
</protein>
<keyword evidence="3" id="KW-1185">Reference proteome</keyword>
<dbReference type="SUPFAM" id="SSF54427">
    <property type="entry name" value="NTF2-like"/>
    <property type="match status" value="1"/>
</dbReference>
<dbReference type="RefSeq" id="WP_324181633.1">
    <property type="nucleotide sequence ID" value="NZ_BAABAW010000014.1"/>
</dbReference>
<reference evidence="2 3" key="1">
    <citation type="journal article" date="2013" name="Int. J. Syst. Evol. Microbiol.">
        <title>Aquimarina gracilis sp. nov., isolated from the gut microflora of a mussel, Mytilus coruscus, and emended description of Aquimarina spongiae.</title>
        <authorList>
            <person name="Park S.C."/>
            <person name="Choe H.N."/>
            <person name="Baik K.S."/>
            <person name="Seong C.N."/>
        </authorList>
    </citation>
    <scope>NUCLEOTIDE SEQUENCE [LARGE SCALE GENOMIC DNA]</scope>
    <source>
        <strain evidence="2 3">PSC32</strain>
    </source>
</reference>
<evidence type="ECO:0000313" key="3">
    <source>
        <dbReference type="Proteomes" id="UP001327027"/>
    </source>
</evidence>
<organism evidence="2 3">
    <name type="scientific">Aquimarina gracilis</name>
    <dbReference type="NCBI Taxonomy" id="874422"/>
    <lineage>
        <taxon>Bacteria</taxon>
        <taxon>Pseudomonadati</taxon>
        <taxon>Bacteroidota</taxon>
        <taxon>Flavobacteriia</taxon>
        <taxon>Flavobacteriales</taxon>
        <taxon>Flavobacteriaceae</taxon>
        <taxon>Aquimarina</taxon>
    </lineage>
</organism>
<dbReference type="Proteomes" id="UP001327027">
    <property type="component" value="Unassembled WGS sequence"/>
</dbReference>
<dbReference type="Gene3D" id="3.10.450.50">
    <property type="match status" value="1"/>
</dbReference>
<dbReference type="InterPro" id="IPR032710">
    <property type="entry name" value="NTF2-like_dom_sf"/>
</dbReference>
<dbReference type="Pfam" id="PF12680">
    <property type="entry name" value="SnoaL_2"/>
    <property type="match status" value="1"/>
</dbReference>
<dbReference type="EMBL" id="JAYKLX010000009">
    <property type="protein sequence ID" value="MEB3347609.1"/>
    <property type="molecule type" value="Genomic_DNA"/>
</dbReference>
<sequence length="151" mass="17317">MNTEIQNTAQQTFRSHLTYLSSGKIREWVNLFTENGILEFPYGPQGFPKKIEGKKALYEYMKNFPKHFKVEFINLFFHPTANPNLVIAEFESNGIALSTGNPYQQKYISIVKTTDEGKIFSYIDFWNPIVAMEALGTSVNGEKLTQSFTEN</sequence>
<evidence type="ECO:0000313" key="2">
    <source>
        <dbReference type="EMBL" id="MEB3347609.1"/>
    </source>
</evidence>
<proteinExistence type="predicted"/>